<dbReference type="SUPFAM" id="SSF57850">
    <property type="entry name" value="RING/U-box"/>
    <property type="match status" value="1"/>
</dbReference>
<evidence type="ECO:0000256" key="1">
    <source>
        <dbReference type="ARBA" id="ARBA00022723"/>
    </source>
</evidence>
<evidence type="ECO:0000256" key="2">
    <source>
        <dbReference type="ARBA" id="ARBA00022771"/>
    </source>
</evidence>
<sequence length="110" mass="13038">MGLIQSTLRRKRQKTIDELDTLNKSLLSLKHYEKKCNQDIESKRREKKNIENKIKKCTTEYSKYSSLDCKICFDNLIEVILLPCGHCYCHNCLLKCLIHNHYLQIHLSLL</sequence>
<dbReference type="PROSITE" id="PS50089">
    <property type="entry name" value="ZF_RING_2"/>
    <property type="match status" value="1"/>
</dbReference>
<evidence type="ECO:0000256" key="3">
    <source>
        <dbReference type="ARBA" id="ARBA00022833"/>
    </source>
</evidence>
<dbReference type="Pfam" id="PF13920">
    <property type="entry name" value="zf-C3HC4_3"/>
    <property type="match status" value="1"/>
</dbReference>
<dbReference type="CDD" id="cd16449">
    <property type="entry name" value="RING-HC"/>
    <property type="match status" value="1"/>
</dbReference>
<accession>A0A5B8IG39</accession>
<dbReference type="InterPro" id="IPR013083">
    <property type="entry name" value="Znf_RING/FYVE/PHD"/>
</dbReference>
<dbReference type="Gene3D" id="3.30.40.10">
    <property type="entry name" value="Zinc/RING finger domain, C3HC4 (zinc finger)"/>
    <property type="match status" value="1"/>
</dbReference>
<evidence type="ECO:0000259" key="6">
    <source>
        <dbReference type="PROSITE" id="PS50089"/>
    </source>
</evidence>
<dbReference type="EMBL" id="MK250093">
    <property type="protein sequence ID" value="QDY52458.1"/>
    <property type="molecule type" value="Genomic_DNA"/>
</dbReference>
<keyword evidence="5" id="KW-0175">Coiled coil</keyword>
<gene>
    <name evidence="7" type="ORF">9_9</name>
</gene>
<dbReference type="InterPro" id="IPR017907">
    <property type="entry name" value="Znf_RING_CS"/>
</dbReference>
<keyword evidence="3" id="KW-0862">Zinc</keyword>
<dbReference type="InterPro" id="IPR001841">
    <property type="entry name" value="Znf_RING"/>
</dbReference>
<keyword evidence="1" id="KW-0479">Metal-binding</keyword>
<reference evidence="7" key="1">
    <citation type="submission" date="2018-11" db="EMBL/GenBank/DDBJ databases">
        <title>A distinct lineage of giant viruses engineers rhodopsin photosystems in predatory marine eukaryotes.</title>
        <authorList>
            <person name="Needham D.M."/>
            <person name="Yoshizawa S."/>
            <person name="Hosaka T."/>
            <person name="Poirier C."/>
            <person name="Choi C.-J."/>
            <person name="Hehenberger E."/>
            <person name="Irwin N.A.T."/>
            <person name="Wilken S."/>
            <person name="Yung C.-M."/>
            <person name="Bachy C."/>
            <person name="Kurihara R."/>
            <person name="Nakajima Y."/>
            <person name="Kojima K."/>
            <person name="Kimura-Someya T."/>
            <person name="Leonard G."/>
            <person name="Malmstrom R.R."/>
            <person name="Mende D."/>
            <person name="Olson D.K."/>
            <person name="Sudo Y."/>
            <person name="Sudek S."/>
            <person name="Richards T.A."/>
            <person name="DeLong E.F."/>
            <person name="Keeling P.J."/>
            <person name="Santoro A.E."/>
            <person name="Shirouzu M."/>
            <person name="Iwasaki W."/>
            <person name="Worden A.Z."/>
        </authorList>
    </citation>
    <scope>NUCLEOTIDE SEQUENCE</scope>
</reference>
<feature type="domain" description="RING-type" evidence="6">
    <location>
        <begin position="69"/>
        <end position="93"/>
    </location>
</feature>
<evidence type="ECO:0000256" key="5">
    <source>
        <dbReference type="SAM" id="Coils"/>
    </source>
</evidence>
<keyword evidence="2 4" id="KW-0863">Zinc-finger</keyword>
<proteinExistence type="predicted"/>
<organism evidence="7">
    <name type="scientific">Mimiviridae sp. ChoanoV1</name>
    <dbReference type="NCBI Taxonomy" id="2596887"/>
    <lineage>
        <taxon>Viruses</taxon>
        <taxon>Varidnaviria</taxon>
        <taxon>Bamfordvirae</taxon>
        <taxon>Nucleocytoviricota</taxon>
        <taxon>Megaviricetes</taxon>
        <taxon>Imitervirales</taxon>
        <taxon>Schizomimiviridae</taxon>
    </lineage>
</organism>
<evidence type="ECO:0000313" key="7">
    <source>
        <dbReference type="EMBL" id="QDY52458.1"/>
    </source>
</evidence>
<dbReference type="PROSITE" id="PS00518">
    <property type="entry name" value="ZF_RING_1"/>
    <property type="match status" value="1"/>
</dbReference>
<name>A0A5B8IG39_9VIRU</name>
<protein>
    <recommendedName>
        <fullName evidence="6">RING-type domain-containing protein</fullName>
    </recommendedName>
</protein>
<evidence type="ECO:0000256" key="4">
    <source>
        <dbReference type="PROSITE-ProRule" id="PRU00175"/>
    </source>
</evidence>
<feature type="coiled-coil region" evidence="5">
    <location>
        <begin position="33"/>
        <end position="60"/>
    </location>
</feature>
<dbReference type="GO" id="GO:0008270">
    <property type="term" value="F:zinc ion binding"/>
    <property type="evidence" value="ECO:0007669"/>
    <property type="project" value="UniProtKB-KW"/>
</dbReference>